<evidence type="ECO:0000313" key="3">
    <source>
        <dbReference type="EMBL" id="PRY54329.1"/>
    </source>
</evidence>
<protein>
    <submittedName>
        <fullName evidence="3">Uncharacterized protein</fullName>
    </submittedName>
</protein>
<feature type="signal peptide" evidence="2">
    <location>
        <begin position="1"/>
        <end position="25"/>
    </location>
</feature>
<dbReference type="Proteomes" id="UP000238034">
    <property type="component" value="Unassembled WGS sequence"/>
</dbReference>
<proteinExistence type="predicted"/>
<evidence type="ECO:0000256" key="1">
    <source>
        <dbReference type="SAM" id="Phobius"/>
    </source>
</evidence>
<accession>A0A2T0U8S7</accession>
<keyword evidence="4" id="KW-1185">Reference proteome</keyword>
<evidence type="ECO:0000256" key="2">
    <source>
        <dbReference type="SAM" id="SignalP"/>
    </source>
</evidence>
<comment type="caution">
    <text evidence="3">The sequence shown here is derived from an EMBL/GenBank/DDBJ whole genome shotgun (WGS) entry which is preliminary data.</text>
</comment>
<dbReference type="AlphaFoldDB" id="A0A2T0U8S7"/>
<sequence>MKFFRYLSFTLCLSALLLLSDGLYAQCSMCSATAENSVANGNTEGDGLNDGILYLLAAPYLAVACVGYIWYRNYRKKAESPDLRSEAINH</sequence>
<reference evidence="3 4" key="1">
    <citation type="submission" date="2018-03" db="EMBL/GenBank/DDBJ databases">
        <title>Genomic Encyclopedia of Type Strains, Phase III (KMG-III): the genomes of soil and plant-associated and newly described type strains.</title>
        <authorList>
            <person name="Whitman W."/>
        </authorList>
    </citation>
    <scope>NUCLEOTIDE SEQUENCE [LARGE SCALE GENOMIC DNA]</scope>
    <source>
        <strain evidence="3 4">CGMCC 1.9313</strain>
    </source>
</reference>
<dbReference type="EMBL" id="PVTH01000002">
    <property type="protein sequence ID" value="PRY54329.1"/>
    <property type="molecule type" value="Genomic_DNA"/>
</dbReference>
<keyword evidence="1" id="KW-0472">Membrane</keyword>
<feature type="chain" id="PRO_5015671988" evidence="2">
    <location>
        <begin position="26"/>
        <end position="90"/>
    </location>
</feature>
<keyword evidence="1" id="KW-1133">Transmembrane helix</keyword>
<dbReference type="RefSeq" id="WP_106291441.1">
    <property type="nucleotide sequence ID" value="NZ_PVTH01000002.1"/>
</dbReference>
<keyword evidence="2" id="KW-0732">Signal</keyword>
<keyword evidence="1" id="KW-0812">Transmembrane</keyword>
<gene>
    <name evidence="3" type="ORF">B0I27_10295</name>
</gene>
<feature type="transmembrane region" description="Helical" evidence="1">
    <location>
        <begin position="51"/>
        <end position="71"/>
    </location>
</feature>
<organism evidence="3 4">
    <name type="scientific">Arcticibacter pallidicorallinus</name>
    <dbReference type="NCBI Taxonomy" id="1259464"/>
    <lineage>
        <taxon>Bacteria</taxon>
        <taxon>Pseudomonadati</taxon>
        <taxon>Bacteroidota</taxon>
        <taxon>Sphingobacteriia</taxon>
        <taxon>Sphingobacteriales</taxon>
        <taxon>Sphingobacteriaceae</taxon>
        <taxon>Arcticibacter</taxon>
    </lineage>
</organism>
<evidence type="ECO:0000313" key="4">
    <source>
        <dbReference type="Proteomes" id="UP000238034"/>
    </source>
</evidence>
<name>A0A2T0U8S7_9SPHI</name>